<evidence type="ECO:0000256" key="6">
    <source>
        <dbReference type="SAM" id="SignalP"/>
    </source>
</evidence>
<dbReference type="KEGG" id="maur:BOH66_00920"/>
<organism evidence="7 8">
    <name type="scientific">Microbacterium aurum</name>
    <dbReference type="NCBI Taxonomy" id="36805"/>
    <lineage>
        <taxon>Bacteria</taxon>
        <taxon>Bacillati</taxon>
        <taxon>Actinomycetota</taxon>
        <taxon>Actinomycetes</taxon>
        <taxon>Micrococcales</taxon>
        <taxon>Microbacteriaceae</taxon>
        <taxon>Microbacterium</taxon>
    </lineage>
</organism>
<dbReference type="RefSeq" id="WP_076692022.1">
    <property type="nucleotide sequence ID" value="NZ_CP018762.1"/>
</dbReference>
<dbReference type="OrthoDB" id="5296019at2"/>
<evidence type="ECO:0000256" key="3">
    <source>
        <dbReference type="ARBA" id="ARBA00022723"/>
    </source>
</evidence>
<evidence type="ECO:0000256" key="5">
    <source>
        <dbReference type="SAM" id="MobiDB-lite"/>
    </source>
</evidence>
<feature type="region of interest" description="Disordered" evidence="5">
    <location>
        <begin position="127"/>
        <end position="160"/>
    </location>
</feature>
<dbReference type="InterPro" id="IPR006127">
    <property type="entry name" value="ZnuA-like"/>
</dbReference>
<feature type="signal peptide" evidence="6">
    <location>
        <begin position="1"/>
        <end position="20"/>
    </location>
</feature>
<dbReference type="EMBL" id="CP018762">
    <property type="protein sequence ID" value="APZ35670.1"/>
    <property type="molecule type" value="Genomic_DNA"/>
</dbReference>
<dbReference type="Proteomes" id="UP000187185">
    <property type="component" value="Chromosome"/>
</dbReference>
<dbReference type="AlphaFoldDB" id="A0A1P8UCA2"/>
<proteinExistence type="predicted"/>
<evidence type="ECO:0000256" key="4">
    <source>
        <dbReference type="ARBA" id="ARBA00022729"/>
    </source>
</evidence>
<name>A0A1P8UCA2_9MICO</name>
<accession>A0A1P8UCA2</accession>
<dbReference type="PROSITE" id="PS51257">
    <property type="entry name" value="PROKAR_LIPOPROTEIN"/>
    <property type="match status" value="1"/>
</dbReference>
<protein>
    <submittedName>
        <fullName evidence="7">Metal ABC transporter substrate-binding protein</fullName>
    </submittedName>
</protein>
<sequence length="336" mass="34618">MPRKNLVSAALAAASVLALAGCAGATPGSSGSSAAADGKVQVVASTNVYGDIATAIGGDRVDVTSIISSTAQDPHSYEASAKDQLTISRAGLIIENGGGYDSFMDSLIDATGTEAPVITAVEFSHDYPGAEAHSDDDHDHGDETDAATPTDDHDHEGHDHIEGFNEHVWYDPHTIAHVAEEIAHELGEIDAAGAATYEQNYATFAAGIDDLEASLADIAAAHTGQKVFVTEPVPLYLIAAAGLENATPPAFSEAVEEGQDVPPATLLEALNILKSGDVSTVIINAQTGGAETTQVTDAAKAAGIPVLEFTELVPEGDTYLTWMAQNISDLAGTLTR</sequence>
<dbReference type="InterPro" id="IPR050492">
    <property type="entry name" value="Bact_metal-bind_prot9"/>
</dbReference>
<evidence type="ECO:0000313" key="7">
    <source>
        <dbReference type="EMBL" id="APZ35670.1"/>
    </source>
</evidence>
<dbReference type="Gene3D" id="3.40.50.1980">
    <property type="entry name" value="Nitrogenase molybdenum iron protein domain"/>
    <property type="match status" value="2"/>
</dbReference>
<dbReference type="STRING" id="36805.BOH66_00920"/>
<dbReference type="GO" id="GO:0030313">
    <property type="term" value="C:cell envelope"/>
    <property type="evidence" value="ECO:0007669"/>
    <property type="project" value="UniProtKB-SubCell"/>
</dbReference>
<evidence type="ECO:0000256" key="2">
    <source>
        <dbReference type="ARBA" id="ARBA00022448"/>
    </source>
</evidence>
<gene>
    <name evidence="7" type="ORF">BOH66_00920</name>
</gene>
<evidence type="ECO:0000313" key="8">
    <source>
        <dbReference type="Proteomes" id="UP000187185"/>
    </source>
</evidence>
<dbReference type="SUPFAM" id="SSF53807">
    <property type="entry name" value="Helical backbone' metal receptor"/>
    <property type="match status" value="1"/>
</dbReference>
<dbReference type="GO" id="GO:0046872">
    <property type="term" value="F:metal ion binding"/>
    <property type="evidence" value="ECO:0007669"/>
    <property type="project" value="UniProtKB-KW"/>
</dbReference>
<dbReference type="GO" id="GO:0030001">
    <property type="term" value="P:metal ion transport"/>
    <property type="evidence" value="ECO:0007669"/>
    <property type="project" value="InterPro"/>
</dbReference>
<reference evidence="7 8" key="1">
    <citation type="submission" date="2016-12" db="EMBL/GenBank/DDBJ databases">
        <title>Complete genome sequence of Microbacterium aurum KACC 15219.</title>
        <authorList>
            <person name="Jung Y."/>
            <person name="Shin J.-H."/>
            <person name="Lee Y.-J."/>
            <person name="Yi H."/>
            <person name="Bahn Y.-S."/>
            <person name="Kim J.F."/>
            <person name="Lee D.-W."/>
        </authorList>
    </citation>
    <scope>NUCLEOTIDE SEQUENCE [LARGE SCALE GENOMIC DNA]</scope>
    <source>
        <strain evidence="7 8">KACC 15219</strain>
    </source>
</reference>
<keyword evidence="2" id="KW-0813">Transport</keyword>
<feature type="compositionally biased region" description="Basic and acidic residues" evidence="5">
    <location>
        <begin position="132"/>
        <end position="143"/>
    </location>
</feature>
<keyword evidence="4 6" id="KW-0732">Signal</keyword>
<dbReference type="Pfam" id="PF01297">
    <property type="entry name" value="ZnuA"/>
    <property type="match status" value="1"/>
</dbReference>
<evidence type="ECO:0000256" key="1">
    <source>
        <dbReference type="ARBA" id="ARBA00004196"/>
    </source>
</evidence>
<feature type="compositionally biased region" description="Basic and acidic residues" evidence="5">
    <location>
        <begin position="150"/>
        <end position="160"/>
    </location>
</feature>
<keyword evidence="8" id="KW-1185">Reference proteome</keyword>
<keyword evidence="3" id="KW-0479">Metal-binding</keyword>
<dbReference type="PANTHER" id="PTHR42953">
    <property type="entry name" value="HIGH-AFFINITY ZINC UPTAKE SYSTEM PROTEIN ZNUA-RELATED"/>
    <property type="match status" value="1"/>
</dbReference>
<comment type="subcellular location">
    <subcellularLocation>
        <location evidence="1">Cell envelope</location>
    </subcellularLocation>
</comment>
<dbReference type="PANTHER" id="PTHR42953:SF1">
    <property type="entry name" value="METAL-BINDING PROTEIN HI_0362-RELATED"/>
    <property type="match status" value="1"/>
</dbReference>
<feature type="chain" id="PRO_5039564745" evidence="6">
    <location>
        <begin position="21"/>
        <end position="336"/>
    </location>
</feature>